<dbReference type="PIRSF" id="PIRSF037251">
    <property type="entry name" value="Arylacetamide_deacetylase"/>
    <property type="match status" value="1"/>
</dbReference>
<dbReference type="OrthoDB" id="408631at2759"/>
<dbReference type="InterPro" id="IPR013094">
    <property type="entry name" value="AB_hydrolase_3"/>
</dbReference>
<dbReference type="OMA" id="WPTDFEI"/>
<gene>
    <name evidence="2 3" type="primary">aadac</name>
</gene>
<dbReference type="GO" id="GO:0005886">
    <property type="term" value="C:plasma membrane"/>
    <property type="evidence" value="ECO:0007669"/>
    <property type="project" value="UniProtKB-SubCell"/>
</dbReference>
<accession>A0ACD6B5H8</accession>
<name>A0ACD6B5H8_DANRE</name>
<dbReference type="PROSITE" id="PS01174">
    <property type="entry name" value="LIPASE_GDXG_SER"/>
    <property type="match status" value="1"/>
</dbReference>
<organism evidence="1 2">
    <name type="scientific">Danio rerio</name>
    <name type="common">Zebrafish</name>
    <name type="synonym">Brachydanio rerio</name>
    <dbReference type="NCBI Taxonomy" id="7955"/>
    <lineage>
        <taxon>Eukaryota</taxon>
        <taxon>Metazoa</taxon>
        <taxon>Chordata</taxon>
        <taxon>Craniata</taxon>
        <taxon>Vertebrata</taxon>
        <taxon>Euteleostomi</taxon>
        <taxon>Actinopterygii</taxon>
        <taxon>Neopterygii</taxon>
        <taxon>Teleostei</taxon>
        <taxon>Ostariophysi</taxon>
        <taxon>Cypriniformes</taxon>
        <taxon>Danionidae</taxon>
        <taxon>Danioninae</taxon>
        <taxon>Danio</taxon>
    </lineage>
</organism>
<dbReference type="SUPFAM" id="SSF53474">
    <property type="entry name" value="alpha/beta-Hydrolases"/>
    <property type="match status" value="1"/>
</dbReference>
<dbReference type="GO" id="GO:0047378">
    <property type="term" value="F:acetylalkylglycerol acetylhydrolase activity"/>
    <property type="evidence" value="ECO:0007669"/>
    <property type="project" value="UniProtKB-EC"/>
</dbReference>
<dbReference type="AGR" id="ZFIN:ZDB-GENE-130530-713"/>
<dbReference type="Pfam" id="PF07859">
    <property type="entry name" value="Abhydrolase_3"/>
    <property type="match status" value="2"/>
</dbReference>
<dbReference type="InterPro" id="IPR050300">
    <property type="entry name" value="GDXG_lipolytic_enzyme"/>
</dbReference>
<dbReference type="CTD" id="13"/>
<dbReference type="PaxDb" id="7955-ENSDARP00000087565"/>
<dbReference type="Bgee" id="ENSDARG00000063621">
    <property type="expression patterns" value="Expressed in heart and 9 other cell types or tissues"/>
</dbReference>
<evidence type="ECO:0000313" key="3">
    <source>
        <dbReference type="ZFIN" id="ZDB-GENE-130530-713"/>
    </source>
</evidence>
<keyword evidence="1" id="KW-1185">Reference proteome</keyword>
<protein>
    <submittedName>
        <fullName evidence="2">Arylacetamide deacetylase isoform X1</fullName>
    </submittedName>
</protein>
<evidence type="ECO:0000313" key="1">
    <source>
        <dbReference type="Proteomes" id="UP000000437"/>
    </source>
</evidence>
<reference evidence="2" key="1">
    <citation type="submission" date="2025-08" db="UniProtKB">
        <authorList>
            <consortium name="RefSeq"/>
        </authorList>
    </citation>
    <scope>IDENTIFICATION</scope>
    <source>
        <strain evidence="2">Tuebingen</strain>
        <tissue evidence="2">Fibroblasts and whole tissue</tissue>
    </source>
</reference>
<dbReference type="GeneTree" id="ENSGT00940000155975"/>
<dbReference type="InterPro" id="IPR029058">
    <property type="entry name" value="AB_hydrolase_fold"/>
</dbReference>
<dbReference type="ZFIN" id="ZDB-GENE-130530-713">
    <property type="gene designation" value="aadac"/>
</dbReference>
<dbReference type="Gene3D" id="3.40.50.1820">
    <property type="entry name" value="alpha/beta hydrolase"/>
    <property type="match status" value="1"/>
</dbReference>
<dbReference type="PANTHER" id="PTHR48081:SF29">
    <property type="entry name" value="NEUTRAL CHOLESTEROL ESTER HYDROLASE 1"/>
    <property type="match status" value="1"/>
</dbReference>
<sequence>MMRSKGVFVLVLLGALTAYHVYSPIPSDIEERWKLMVTDSFFKSLSQLAELSEQVGLLDYMRVMMFITIAERVVPVSDDRVQVAEENFDGVEVIVYQPNQLEQTGELRRAIIYLHGGGWCLGSSRMGPYDLLARHMVKELNAVIVAVEYRLAPAYHFPVQFEDVHRVVKYFLQNDVLKRYNINPERIAVSGDSAGGNLAAAVAQQLRKDPEQHIQLKAQALIYPVLQALDLKTPSYQQNQHMPILPRTLMVRFWSEYFTSDKSFLRAMMANTHNNHESAALLKFVNWSSYLPDSYRQTYNYSAPPVLTGKGPVRSIGAHHLLADPRASPLLVPDTALRFLPKAYVLTCEYDVLRDDGLMYVTRLRNAGVDVTHEHYPSGFHGALMFTVWPTDFEIGHRMTNNYITWLKQNL</sequence>
<dbReference type="Proteomes" id="UP000000437">
    <property type="component" value="Chromosome 15"/>
</dbReference>
<dbReference type="eggNOG" id="KOG1515">
    <property type="taxonomic scope" value="Eukaryota"/>
</dbReference>
<dbReference type="STRING" id="7955.ENSDARP00000087565"/>
<dbReference type="RefSeq" id="XP_009289664.2">
    <property type="nucleotide sequence ID" value="XM_009291389.5"/>
</dbReference>
<dbReference type="PANTHER" id="PTHR48081">
    <property type="entry name" value="AB HYDROLASE SUPERFAMILY PROTEIN C4A8.06C"/>
    <property type="match status" value="1"/>
</dbReference>
<dbReference type="GO" id="GO:0016042">
    <property type="term" value="P:lipid catabolic process"/>
    <property type="evidence" value="ECO:0007669"/>
    <property type="project" value="UniProtKB-KW"/>
</dbReference>
<dbReference type="InterPro" id="IPR017157">
    <property type="entry name" value="Arylacetamide_deacetylase"/>
</dbReference>
<proteinExistence type="predicted"/>
<dbReference type="KEGG" id="dre:100148912"/>
<dbReference type="ESTHER" id="danre-e7f2w1">
    <property type="family name" value="Arylacetamide_deacetylase"/>
</dbReference>
<evidence type="ECO:0000313" key="2">
    <source>
        <dbReference type="RefSeq" id="XP_009289664.2"/>
    </source>
</evidence>
<dbReference type="InterPro" id="IPR033140">
    <property type="entry name" value="Lipase_GDXG_put_SER_AS"/>
</dbReference>